<dbReference type="InterPro" id="IPR034451">
    <property type="entry name" value="RBM27_RRM"/>
</dbReference>
<evidence type="ECO:0000256" key="4">
    <source>
        <dbReference type="ARBA" id="ARBA00022884"/>
    </source>
</evidence>
<organism evidence="13 14">
    <name type="scientific">Salarias fasciatus</name>
    <name type="common">Jewelled blenny</name>
    <name type="synonym">Blennius fasciatus</name>
    <dbReference type="NCBI Taxonomy" id="181472"/>
    <lineage>
        <taxon>Eukaryota</taxon>
        <taxon>Metazoa</taxon>
        <taxon>Chordata</taxon>
        <taxon>Craniata</taxon>
        <taxon>Vertebrata</taxon>
        <taxon>Euteleostomi</taxon>
        <taxon>Actinopterygii</taxon>
        <taxon>Neopterygii</taxon>
        <taxon>Teleostei</taxon>
        <taxon>Neoteleostei</taxon>
        <taxon>Acanthomorphata</taxon>
        <taxon>Ovalentaria</taxon>
        <taxon>Blenniimorphae</taxon>
        <taxon>Blenniiformes</taxon>
        <taxon>Blennioidei</taxon>
        <taxon>Blenniidae</taxon>
        <taxon>Salariinae</taxon>
        <taxon>Salarias</taxon>
    </lineage>
</organism>
<evidence type="ECO:0008006" key="15">
    <source>
        <dbReference type="Google" id="ProtNLM"/>
    </source>
</evidence>
<dbReference type="FunFam" id="1.20.1390.10:FF:000001">
    <property type="entry name" value="RNA-binding protein 26 isoform X2"/>
    <property type="match status" value="1"/>
</dbReference>
<reference evidence="13" key="1">
    <citation type="submission" date="2019-06" db="EMBL/GenBank/DDBJ databases">
        <authorList>
            <consortium name="Wellcome Sanger Institute Data Sharing"/>
        </authorList>
    </citation>
    <scope>NUCLEOTIDE SEQUENCE [LARGE SCALE GENOMIC DNA]</scope>
</reference>
<feature type="compositionally biased region" description="Polar residues" evidence="10">
    <location>
        <begin position="521"/>
        <end position="530"/>
    </location>
</feature>
<dbReference type="InterPro" id="IPR002483">
    <property type="entry name" value="PWI_dom"/>
</dbReference>
<evidence type="ECO:0000256" key="10">
    <source>
        <dbReference type="SAM" id="MobiDB-lite"/>
    </source>
</evidence>
<dbReference type="InterPro" id="IPR000571">
    <property type="entry name" value="Znf_CCCH"/>
</dbReference>
<keyword evidence="3 8" id="KW-0862">Zinc</keyword>
<dbReference type="SUPFAM" id="SSF54928">
    <property type="entry name" value="RNA-binding domain, RBD"/>
    <property type="match status" value="2"/>
</dbReference>
<dbReference type="InterPro" id="IPR000504">
    <property type="entry name" value="RRM_dom"/>
</dbReference>
<feature type="region of interest" description="Disordered" evidence="10">
    <location>
        <begin position="366"/>
        <end position="476"/>
    </location>
</feature>
<dbReference type="FunFam" id="3.30.70.330:FF:000330">
    <property type="entry name" value="RNA-binding motif protein 26"/>
    <property type="match status" value="1"/>
</dbReference>
<feature type="domain" description="RRM" evidence="11">
    <location>
        <begin position="938"/>
        <end position="1015"/>
    </location>
</feature>
<feature type="coiled-coil region" evidence="9">
    <location>
        <begin position="761"/>
        <end position="841"/>
    </location>
</feature>
<evidence type="ECO:0000259" key="12">
    <source>
        <dbReference type="PROSITE" id="PS50103"/>
    </source>
</evidence>
<proteinExistence type="predicted"/>
<dbReference type="InterPro" id="IPR012677">
    <property type="entry name" value="Nucleotide-bd_a/b_plait_sf"/>
</dbReference>
<dbReference type="InterPro" id="IPR035979">
    <property type="entry name" value="RBD_domain_sf"/>
</dbReference>
<dbReference type="GO" id="GO:0003723">
    <property type="term" value="F:RNA binding"/>
    <property type="evidence" value="ECO:0007669"/>
    <property type="project" value="UniProtKB-UniRule"/>
</dbReference>
<evidence type="ECO:0000256" key="9">
    <source>
        <dbReference type="SAM" id="Coils"/>
    </source>
</evidence>
<keyword evidence="2 8" id="KW-0863">Zinc-finger</keyword>
<feature type="region of interest" description="Disordered" evidence="10">
    <location>
        <begin position="1013"/>
        <end position="1069"/>
    </location>
</feature>
<evidence type="ECO:0000313" key="13">
    <source>
        <dbReference type="Ensembl" id="ENSSFAP00005008949.1"/>
    </source>
</evidence>
<feature type="region of interest" description="Disordered" evidence="10">
    <location>
        <begin position="86"/>
        <end position="307"/>
    </location>
</feature>
<dbReference type="AlphaFoldDB" id="A0A672GCK6"/>
<keyword evidence="1 8" id="KW-0479">Metal-binding</keyword>
<feature type="zinc finger region" description="C3H1-type" evidence="8">
    <location>
        <begin position="304"/>
        <end position="332"/>
    </location>
</feature>
<feature type="domain" description="C3H1-type" evidence="12">
    <location>
        <begin position="304"/>
        <end position="332"/>
    </location>
</feature>
<feature type="compositionally biased region" description="Basic and acidic residues" evidence="10">
    <location>
        <begin position="99"/>
        <end position="108"/>
    </location>
</feature>
<dbReference type="Ensembl" id="ENSSFAT00005009382.1">
    <property type="protein sequence ID" value="ENSSFAP00005008949.1"/>
    <property type="gene ID" value="ENSSFAG00005005188.1"/>
</dbReference>
<keyword evidence="4 7" id="KW-0694">RNA-binding</keyword>
<dbReference type="RefSeq" id="XP_029957036.1">
    <property type="nucleotide sequence ID" value="XM_030101176.1"/>
</dbReference>
<evidence type="ECO:0000259" key="11">
    <source>
        <dbReference type="PROSITE" id="PS50102"/>
    </source>
</evidence>
<dbReference type="Gene3D" id="3.30.70.330">
    <property type="match status" value="2"/>
</dbReference>
<dbReference type="OrthoDB" id="443401at2759"/>
<dbReference type="GO" id="GO:0005634">
    <property type="term" value="C:nucleus"/>
    <property type="evidence" value="ECO:0007669"/>
    <property type="project" value="TreeGrafter"/>
</dbReference>
<evidence type="ECO:0000256" key="8">
    <source>
        <dbReference type="PROSITE-ProRule" id="PRU00723"/>
    </source>
</evidence>
<dbReference type="GO" id="GO:0008270">
    <property type="term" value="F:zinc ion binding"/>
    <property type="evidence" value="ECO:0007669"/>
    <property type="project" value="UniProtKB-KW"/>
</dbReference>
<feature type="region of interest" description="Disordered" evidence="10">
    <location>
        <begin position="515"/>
        <end position="545"/>
    </location>
</feature>
<dbReference type="SMART" id="SM00356">
    <property type="entry name" value="ZnF_C3H1"/>
    <property type="match status" value="1"/>
</dbReference>
<feature type="compositionally biased region" description="Polar residues" evidence="10">
    <location>
        <begin position="399"/>
        <end position="410"/>
    </location>
</feature>
<feature type="compositionally biased region" description="Pro residues" evidence="10">
    <location>
        <begin position="412"/>
        <end position="440"/>
    </location>
</feature>
<comment type="function">
    <text evidence="6">May be involved in the turnover of nuclear polyadenylated (pA+) RNA.</text>
</comment>
<dbReference type="Pfam" id="PF01480">
    <property type="entry name" value="PWI"/>
    <property type="match status" value="1"/>
</dbReference>
<feature type="compositionally biased region" description="Basic and acidic residues" evidence="10">
    <location>
        <begin position="124"/>
        <end position="163"/>
    </location>
</feature>
<feature type="compositionally biased region" description="Pro residues" evidence="10">
    <location>
        <begin position="366"/>
        <end position="386"/>
    </location>
</feature>
<name>A0A672GCK6_SALFA</name>
<dbReference type="PROSITE" id="PS50102">
    <property type="entry name" value="RRM"/>
    <property type="match status" value="2"/>
</dbReference>
<evidence type="ECO:0000256" key="2">
    <source>
        <dbReference type="ARBA" id="ARBA00022771"/>
    </source>
</evidence>
<feature type="compositionally biased region" description="Acidic residues" evidence="10">
    <location>
        <begin position="1044"/>
        <end position="1062"/>
    </location>
</feature>
<dbReference type="SMART" id="SM00360">
    <property type="entry name" value="RRM"/>
    <property type="match status" value="2"/>
</dbReference>
<evidence type="ECO:0000256" key="7">
    <source>
        <dbReference type="PROSITE-ProRule" id="PRU00176"/>
    </source>
</evidence>
<feature type="compositionally biased region" description="Low complexity" evidence="10">
    <location>
        <begin position="220"/>
        <end position="235"/>
    </location>
</feature>
<feature type="compositionally biased region" description="Low complexity" evidence="10">
    <location>
        <begin position="441"/>
        <end position="450"/>
    </location>
</feature>
<feature type="domain" description="RRM" evidence="11">
    <location>
        <begin position="577"/>
        <end position="651"/>
    </location>
</feature>
<dbReference type="InParanoid" id="A0A672GCK6"/>
<reference evidence="13" key="3">
    <citation type="submission" date="2025-09" db="UniProtKB">
        <authorList>
            <consortium name="Ensembl"/>
        </authorList>
    </citation>
    <scope>IDENTIFICATION</scope>
</reference>
<dbReference type="Proteomes" id="UP000472267">
    <property type="component" value="Chromosome 10"/>
</dbReference>
<evidence type="ECO:0000256" key="1">
    <source>
        <dbReference type="ARBA" id="ARBA00022723"/>
    </source>
</evidence>
<dbReference type="CTD" id="54439"/>
<sequence>MLIENVEALKSWLAKLLEPICDADPSALANYVVALVKKDKPEKELRVFCADQLDVFLQKETMGFVDKLFECLTTKNYLGNPVAKEAPKEEVKPPPVKPDVVEVRKAETPEEERENRRRRSPLRNRSDFNESRNREDRRRDERKRRDFDRHGKSSSDSHRERERHERRRGSPRGRSYSRSRSRSRSRSGSRGKSRDREHRGGRDFKTKFEVERKDTDGYNSSATSASQQQQQQQQHQHQHPPPLLPLPTPHPFSSSSPSAGVPGAGGVPVANPAHLPDSTTDSWSGYFGPQRQDGPGKPFPNKSGSLKQRCRDYDEKGFCVRGDLCPFDHGNDPLIVDDVNLPSIIPFPPPPVMPPAGLPMPSITEPPPSLRMPSMPPYAQPPPPGIFPMAGPPLIATSGIETPNHQSAITSSPPPLGPPGVGLPPTLPPPPPPPPPPAPPSSSSSVSLRPQYVPSEYNYDPEGYNPESPGLTAAGRNPYRQFIPRVQSQRSNLIGLTSNEGQGSRAANIVIQTEPAAAASTPGSNVSRFNSDQDSRKRPMGTSIAEGPVVKKPWMDKPNFNNQHKGNYPKKNHYVNTKLEVRKIPRELNNITKLNEHFSKFGTIVNIQVVFGGDPEAALIQYTKNEEARRAISSIEAVLNNRFIRVYWHREPSANNSGLQQQEQGSGSQSAGSAPSQTPQHGSMHKGIKQHNPAAYVLNKTVPKHHLPVAAGTAALAKLDGLNANTDSAHVASALSNPQKGPYPSTALKSLSKSLGKTGKALEAQEALKKKQEALKLQQDMRKKKQEMLKTQIECQKVLINRLEKNRGMKPEERANIMKTLKELAEKITQLQNEMNPAAQVSNANANHNQPKTKTDAQKELLDAELDFHKKMSSGEDTTDLKRKLGQLQVEATRLGLIRPPAGRGRGRGKIALEPGAMHAGRGRSRTRDPLARGGTVNRMVVDHRPRALAILGVTQEEKEELMPHFVKFGEIEDLRDQDANSVVMTFKTRSEAENAANQGAKFKGRVLQISWYKPKTPSVTAEPDEDEAKDEDSTKEASSYLPGEEEEEEEEEEDDDEDDEYESRSWRR</sequence>
<dbReference type="PANTHER" id="PTHR14398">
    <property type="entry name" value="RNA RECOGNITION RRM/RNP DOMAIN"/>
    <property type="match status" value="1"/>
</dbReference>
<feature type="compositionally biased region" description="Low complexity" evidence="10">
    <location>
        <begin position="657"/>
        <end position="677"/>
    </location>
</feature>
<feature type="region of interest" description="Disordered" evidence="10">
    <location>
        <begin position="654"/>
        <end position="688"/>
    </location>
</feature>
<dbReference type="GeneID" id="115395584"/>
<feature type="compositionally biased region" description="Pro residues" evidence="10">
    <location>
        <begin position="239"/>
        <end position="250"/>
    </location>
</feature>
<dbReference type="Pfam" id="PF00076">
    <property type="entry name" value="RRM_1"/>
    <property type="match status" value="1"/>
</dbReference>
<dbReference type="Gene3D" id="1.20.1390.10">
    <property type="entry name" value="PWI domain"/>
    <property type="match status" value="1"/>
</dbReference>
<feature type="compositionally biased region" description="Basic residues" evidence="10">
    <location>
        <begin position="164"/>
        <end position="191"/>
    </location>
</feature>
<dbReference type="FunFam" id="3.30.70.330:FF:000124">
    <property type="entry name" value="RNA-binding protein 26 isoform X3"/>
    <property type="match status" value="1"/>
</dbReference>
<dbReference type="InterPro" id="IPR045137">
    <property type="entry name" value="RBM26/27"/>
</dbReference>
<keyword evidence="5 9" id="KW-0175">Coiled coil</keyword>
<protein>
    <recommendedName>
        <fullName evidence="15">RNA binding motif protein 27</fullName>
    </recommendedName>
</protein>
<dbReference type="CDD" id="cd12517">
    <property type="entry name" value="RRM_RBM27"/>
    <property type="match status" value="1"/>
</dbReference>
<gene>
    <name evidence="13" type="primary">rbm27</name>
</gene>
<dbReference type="FunCoup" id="A0A672GCK6">
    <property type="interactions" value="2067"/>
</dbReference>
<feature type="compositionally biased region" description="Low complexity" evidence="10">
    <location>
        <begin position="251"/>
        <end position="261"/>
    </location>
</feature>
<dbReference type="OMA" id="ANAKCWQ"/>
<reference evidence="13" key="2">
    <citation type="submission" date="2025-08" db="UniProtKB">
        <authorList>
            <consortium name="Ensembl"/>
        </authorList>
    </citation>
    <scope>IDENTIFICATION</scope>
</reference>
<dbReference type="PANTHER" id="PTHR14398:SF1">
    <property type="entry name" value="RNA-BINDING PROTEIN 27"/>
    <property type="match status" value="1"/>
</dbReference>
<evidence type="ECO:0000256" key="5">
    <source>
        <dbReference type="ARBA" id="ARBA00023054"/>
    </source>
</evidence>
<evidence type="ECO:0000313" key="14">
    <source>
        <dbReference type="Proteomes" id="UP000472267"/>
    </source>
</evidence>
<evidence type="ECO:0000256" key="3">
    <source>
        <dbReference type="ARBA" id="ARBA00022833"/>
    </source>
</evidence>
<dbReference type="PROSITE" id="PS50103">
    <property type="entry name" value="ZF_C3H1"/>
    <property type="match status" value="1"/>
</dbReference>
<keyword evidence="14" id="KW-1185">Reference proteome</keyword>
<accession>A0A672GCK6</accession>
<feature type="compositionally biased region" description="Basic and acidic residues" evidence="10">
    <location>
        <begin position="192"/>
        <end position="216"/>
    </location>
</feature>
<evidence type="ECO:0000256" key="6">
    <source>
        <dbReference type="ARBA" id="ARBA00043866"/>
    </source>
</evidence>